<dbReference type="InterPro" id="IPR036812">
    <property type="entry name" value="NAD(P)_OxRdtase_dom_sf"/>
</dbReference>
<accession>A0AAC8TMD7</accession>
<reference evidence="2 3" key="1">
    <citation type="submission" date="2015-06" db="EMBL/GenBank/DDBJ databases">
        <title>Rapid spread of a carbapenem resistance gene driven by multiple levels of genetic mobility.</title>
        <authorList>
            <person name="Sheppard A.E."/>
            <person name="Stoesser N."/>
            <person name="Wilson D."/>
            <person name="Sebra R."/>
            <person name="Kasarskis A."/>
            <person name="Anson L."/>
            <person name="Giess A."/>
            <person name="Pankhurst L."/>
            <person name="Vaughan A."/>
            <person name="Grim C.J."/>
            <person name="Cox H."/>
            <person name="Yeh A."/>
            <person name="Sifri C.D."/>
            <person name="Walker S."/>
            <person name="Peto T.E."/>
            <person name="Crook D.W."/>
            <person name="Mathers A.J."/>
        </authorList>
    </citation>
    <scope>NUCLEOTIDE SEQUENCE [LARGE SCALE GENOMIC DNA]</scope>
    <source>
        <strain evidence="2 3">CAV1151</strain>
    </source>
</reference>
<dbReference type="KEGG" id="kin:AB182_14335"/>
<dbReference type="InterPro" id="IPR036291">
    <property type="entry name" value="NAD(P)-bd_dom_sf"/>
</dbReference>
<evidence type="ECO:0000259" key="1">
    <source>
        <dbReference type="Pfam" id="PF00248"/>
    </source>
</evidence>
<dbReference type="AlphaFoldDB" id="A0AAC8TMD7"/>
<dbReference type="Proteomes" id="UP000035479">
    <property type="component" value="Chromosome"/>
</dbReference>
<dbReference type="Pfam" id="PF00248">
    <property type="entry name" value="Aldo_ket_red"/>
    <property type="match status" value="1"/>
</dbReference>
<dbReference type="EMBL" id="CP011602">
    <property type="protein sequence ID" value="AKL12410.1"/>
    <property type="molecule type" value="Genomic_DNA"/>
</dbReference>
<evidence type="ECO:0000313" key="2">
    <source>
        <dbReference type="EMBL" id="AKL12410.1"/>
    </source>
</evidence>
<organism evidence="2 3">
    <name type="scientific">Phytobacter ursingii</name>
    <dbReference type="NCBI Taxonomy" id="1972431"/>
    <lineage>
        <taxon>Bacteria</taxon>
        <taxon>Pseudomonadati</taxon>
        <taxon>Pseudomonadota</taxon>
        <taxon>Gammaproteobacteria</taxon>
        <taxon>Enterobacterales</taxon>
        <taxon>Enterobacteriaceae</taxon>
        <taxon>Phytobacter</taxon>
    </lineage>
</organism>
<dbReference type="SUPFAM" id="SSF51430">
    <property type="entry name" value="NAD(P)-linked oxidoreductase"/>
    <property type="match status" value="1"/>
</dbReference>
<protein>
    <recommendedName>
        <fullName evidence="1">NADP-dependent oxidoreductase domain-containing protein</fullName>
    </recommendedName>
</protein>
<sequence>MKKVLILGAAGSLARIATRYLLDNSQAQLTLYLRNSARLQNPEAPVQVALAWLLVQKPWIVPIPGMDKVAYIDDNLKAIDLELSAEDLANIEAQLASIKIQGNRLDDGLLSMSE</sequence>
<proteinExistence type="predicted"/>
<evidence type="ECO:0000313" key="3">
    <source>
        <dbReference type="Proteomes" id="UP000035479"/>
    </source>
</evidence>
<dbReference type="Gene3D" id="3.20.20.100">
    <property type="entry name" value="NADP-dependent oxidoreductase domain"/>
    <property type="match status" value="1"/>
</dbReference>
<dbReference type="SUPFAM" id="SSF51735">
    <property type="entry name" value="NAD(P)-binding Rossmann-fold domains"/>
    <property type="match status" value="1"/>
</dbReference>
<dbReference type="RefSeq" id="WP_047370685.1">
    <property type="nucleotide sequence ID" value="NZ_CP011602.1"/>
</dbReference>
<feature type="domain" description="NADP-dependent oxidoreductase" evidence="1">
    <location>
        <begin position="38"/>
        <end position="93"/>
    </location>
</feature>
<gene>
    <name evidence="2" type="ORF">AB182_14335</name>
</gene>
<name>A0AAC8TMD7_9ENTR</name>
<dbReference type="InterPro" id="IPR023210">
    <property type="entry name" value="NADP_OxRdtase_dom"/>
</dbReference>